<gene>
    <name evidence="4" type="ORF">GCM10009544_59370</name>
</gene>
<keyword evidence="1" id="KW-0560">Oxidoreductase</keyword>
<dbReference type="InterPro" id="IPR036188">
    <property type="entry name" value="FAD/NAD-bd_sf"/>
</dbReference>
<dbReference type="RefSeq" id="WP_344096686.1">
    <property type="nucleotide sequence ID" value="NZ_BAAAHB010000117.1"/>
</dbReference>
<evidence type="ECO:0000259" key="3">
    <source>
        <dbReference type="Pfam" id="PF01494"/>
    </source>
</evidence>
<dbReference type="Gene3D" id="3.30.9.30">
    <property type="match status" value="1"/>
</dbReference>
<keyword evidence="5" id="KW-1185">Reference proteome</keyword>
<dbReference type="PANTHER" id="PTHR13789">
    <property type="entry name" value="MONOOXYGENASE"/>
    <property type="match status" value="1"/>
</dbReference>
<dbReference type="NCBIfam" id="NF005720">
    <property type="entry name" value="PRK07538.1"/>
    <property type="match status" value="1"/>
</dbReference>
<name>A0ABP3L3A3_9ACTN</name>
<dbReference type="PRINTS" id="PR00420">
    <property type="entry name" value="RNGMNOXGNASE"/>
</dbReference>
<dbReference type="Pfam" id="PF01494">
    <property type="entry name" value="FAD_binding_3"/>
    <property type="match status" value="2"/>
</dbReference>
<evidence type="ECO:0000256" key="2">
    <source>
        <dbReference type="ARBA" id="ARBA00023033"/>
    </source>
</evidence>
<dbReference type="Gene3D" id="3.50.50.60">
    <property type="entry name" value="FAD/NAD(P)-binding domain"/>
    <property type="match status" value="1"/>
</dbReference>
<evidence type="ECO:0000256" key="1">
    <source>
        <dbReference type="ARBA" id="ARBA00023002"/>
    </source>
</evidence>
<protein>
    <submittedName>
        <fullName evidence="4">Flavin-dependent oxidoreductase</fullName>
    </submittedName>
</protein>
<evidence type="ECO:0000313" key="5">
    <source>
        <dbReference type="Proteomes" id="UP001499895"/>
    </source>
</evidence>
<reference evidence="5" key="1">
    <citation type="journal article" date="2019" name="Int. J. Syst. Evol. Microbiol.">
        <title>The Global Catalogue of Microorganisms (GCM) 10K type strain sequencing project: providing services to taxonomists for standard genome sequencing and annotation.</title>
        <authorList>
            <consortium name="The Broad Institute Genomics Platform"/>
            <consortium name="The Broad Institute Genome Sequencing Center for Infectious Disease"/>
            <person name="Wu L."/>
            <person name="Ma J."/>
        </authorList>
    </citation>
    <scope>NUCLEOTIDE SEQUENCE [LARGE SCALE GENOMIC DNA]</scope>
    <source>
        <strain evidence="5">JCM 10649</strain>
    </source>
</reference>
<dbReference type="Proteomes" id="UP001499895">
    <property type="component" value="Unassembled WGS sequence"/>
</dbReference>
<evidence type="ECO:0000313" key="4">
    <source>
        <dbReference type="EMBL" id="GAA0490600.1"/>
    </source>
</evidence>
<feature type="domain" description="FAD-binding" evidence="3">
    <location>
        <begin position="293"/>
        <end position="354"/>
    </location>
</feature>
<comment type="caution">
    <text evidence="4">The sequence shown here is derived from an EMBL/GenBank/DDBJ whole genome shotgun (WGS) entry which is preliminary data.</text>
</comment>
<organism evidence="4 5">
    <name type="scientific">Streptomyces stramineus</name>
    <dbReference type="NCBI Taxonomy" id="173861"/>
    <lineage>
        <taxon>Bacteria</taxon>
        <taxon>Bacillati</taxon>
        <taxon>Actinomycetota</taxon>
        <taxon>Actinomycetes</taxon>
        <taxon>Kitasatosporales</taxon>
        <taxon>Streptomycetaceae</taxon>
        <taxon>Streptomyces</taxon>
    </lineage>
</organism>
<dbReference type="EMBL" id="BAAAHB010000117">
    <property type="protein sequence ID" value="GAA0490600.1"/>
    <property type="molecule type" value="Genomic_DNA"/>
</dbReference>
<dbReference type="SUPFAM" id="SSF51905">
    <property type="entry name" value="FAD/NAD(P)-binding domain"/>
    <property type="match status" value="1"/>
</dbReference>
<proteinExistence type="predicted"/>
<sequence>MRVLIAGAGIGGLTAALALHAAGIESSLVEGARELRPLGVGINLLPHAVRELTDLGLGDDLARIGVAITELNYCDRSGTTLFTEKRGLAGGYDRPQYAVHRGRLQMLLLSAVRERLGPDAVRTGVRVTGFTQDAGSVRALAGDTEIAADVLVGADGLHSAVRAQLHPRQGPLAWSGVQMWRGVTEGRPFLGGDAMLVARGAGLIARGAGSEAGLELVAYPIGPDLINWVVQVQVADPGPLPGDANWNLPGRPEDVLRHIGHWDLGLLDIPALITGSSMILEYPMVDRDPLPFWGSGRVTLLGDAAHPMYPVGANGASQAIVDARALADELARSGYPGGLTAYESTRGKATAAVIAANRELHAGAEARTPTELARITEHYRRVTGADRRRPERPQAGHS</sequence>
<dbReference type="SUPFAM" id="SSF54373">
    <property type="entry name" value="FAD-linked reductases, C-terminal domain"/>
    <property type="match status" value="1"/>
</dbReference>
<dbReference type="InterPro" id="IPR050493">
    <property type="entry name" value="FAD-dep_Monooxygenase_BioMet"/>
</dbReference>
<dbReference type="InterPro" id="IPR002938">
    <property type="entry name" value="FAD-bd"/>
</dbReference>
<dbReference type="PANTHER" id="PTHR13789:SF268">
    <property type="entry name" value="5-METHYLPHENAZINE-1-CARBOXYLATE 1-MONOOXYGENASE"/>
    <property type="match status" value="1"/>
</dbReference>
<keyword evidence="2" id="KW-0503">Monooxygenase</keyword>
<feature type="domain" description="FAD-binding" evidence="3">
    <location>
        <begin position="2"/>
        <end position="166"/>
    </location>
</feature>
<accession>A0ABP3L3A3</accession>